<keyword evidence="6" id="KW-0677">Repeat</keyword>
<dbReference type="InterPro" id="IPR031468">
    <property type="entry name" value="SMP_LBD"/>
</dbReference>
<comment type="subcellular location">
    <subcellularLocation>
        <location evidence="1">Membrane</location>
        <topology evidence="1">Single-pass membrane protein</topology>
    </subcellularLocation>
</comment>
<keyword evidence="3" id="KW-0813">Transport</keyword>
<evidence type="ECO:0000256" key="7">
    <source>
        <dbReference type="ARBA" id="ARBA00022837"/>
    </source>
</evidence>
<dbReference type="PROSITE" id="PS50004">
    <property type="entry name" value="C2"/>
    <property type="match status" value="1"/>
</dbReference>
<accession>A0ABP1FPR6</accession>
<feature type="domain" description="C2" evidence="13">
    <location>
        <begin position="281"/>
        <end position="398"/>
    </location>
</feature>
<feature type="region of interest" description="Disordered" evidence="12">
    <location>
        <begin position="493"/>
        <end position="530"/>
    </location>
</feature>
<evidence type="ECO:0000259" key="13">
    <source>
        <dbReference type="PROSITE" id="PS50004"/>
    </source>
</evidence>
<evidence type="ECO:0000256" key="5">
    <source>
        <dbReference type="ARBA" id="ARBA00022723"/>
    </source>
</evidence>
<proteinExistence type="inferred from homology"/>
<dbReference type="SUPFAM" id="SSF49562">
    <property type="entry name" value="C2 domain (Calcium/lipid-binding domain, CaLB)"/>
    <property type="match status" value="1"/>
</dbReference>
<protein>
    <submittedName>
        <fullName evidence="15">G4219 protein</fullName>
    </submittedName>
</protein>
<evidence type="ECO:0000256" key="9">
    <source>
        <dbReference type="ARBA" id="ARBA00023055"/>
    </source>
</evidence>
<dbReference type="CDD" id="cd21677">
    <property type="entry name" value="SMP_SYT"/>
    <property type="match status" value="1"/>
</dbReference>
<keyword evidence="7" id="KW-0106">Calcium</keyword>
<feature type="domain" description="SMP-LTD" evidence="14">
    <location>
        <begin position="70"/>
        <end position="272"/>
    </location>
</feature>
<dbReference type="PANTHER" id="PTHR10774">
    <property type="entry name" value="EXTENDED SYNAPTOTAGMIN-RELATED"/>
    <property type="match status" value="1"/>
</dbReference>
<evidence type="ECO:0000256" key="2">
    <source>
        <dbReference type="ARBA" id="ARBA00006996"/>
    </source>
</evidence>
<sequence length="700" mass="78471">MMYFDDFLLGFLVCAFISGVIAAAYLDYVRKEEALQRQQMAIEMVRDLDAAKLRHLLGSADLPPWIIFSDFEKAEWASQILAQLWPYLDSAVSDIGQRRLEQKLKERRARWMLDVAVEQFALGARAPQVSGVKVFKSAASGGADSDDVTIELQVLWGGNPDISLMIKPLPSFFNFVGFGPLNLGAFLQARVAVRNIIFNATVHLVLSPLLNSLPVVGAIQFAFATVPTLRFDLRLLGGNILNLAFVENWLREVFCSLLEPYTLPDKARRTRSPDAVLRAQIAHEFTPGVLRGLERPEGVLTVNLIEAINVPKADVCKWSDPYVVMYLSPHRKLKSTIANTTRHPVWNESFQLLVSSYRDDALTLLLYDHDRVTADERLGRADYPVRNIQDGQTRDLWLQMSEGTFCRPTDGTDEPRVQSVDQKSQHPVTGPLSKAINKARTGGLLRKKDKEPCTIHIRVQYFSFEGGVLERTLTATSLGAEAERAAQGRLVKAAHDGASVQPQPGQHEADEAAPDSREGPLADRPHRPRNQHDQALFDIITGGVLIIHIRDLEALKLPGTRCWKRFCLKRLQISVTVAGCTKTTGYIRLGPHMPDIILVKQEVEYQLTGDQIKRHREVIHVEVWDTLFPKTFLGEINIPLSHVVERMRLHGEWPLLGVRSGSMGLDMTYMSTLQRLRGRAPRRLGQTHGVQGPSAEVRHS</sequence>
<feature type="region of interest" description="Disordered" evidence="12">
    <location>
        <begin position="681"/>
        <end position="700"/>
    </location>
</feature>
<dbReference type="Pfam" id="PF00168">
    <property type="entry name" value="C2"/>
    <property type="match status" value="2"/>
</dbReference>
<keyword evidence="4" id="KW-0812">Transmembrane</keyword>
<evidence type="ECO:0000256" key="8">
    <source>
        <dbReference type="ARBA" id="ARBA00022989"/>
    </source>
</evidence>
<evidence type="ECO:0000256" key="1">
    <source>
        <dbReference type="ARBA" id="ARBA00004167"/>
    </source>
</evidence>
<dbReference type="SMART" id="SM00239">
    <property type="entry name" value="C2"/>
    <property type="match status" value="1"/>
</dbReference>
<comment type="similarity">
    <text evidence="2">Belongs to the synaptotagmin family.</text>
</comment>
<dbReference type="PANTHER" id="PTHR10774:SF190">
    <property type="entry name" value="C2 CALCIUM_LIPID-BINDING ENDONUCLEASE_EXONUCLEASE_PHOSPHATASE-RELATED"/>
    <property type="match status" value="1"/>
</dbReference>
<dbReference type="EMBL" id="CAXHTA020000006">
    <property type="protein sequence ID" value="CAL5221943.1"/>
    <property type="molecule type" value="Genomic_DNA"/>
</dbReference>
<evidence type="ECO:0000313" key="15">
    <source>
        <dbReference type="EMBL" id="CAL5221943.1"/>
    </source>
</evidence>
<keyword evidence="8" id="KW-1133">Transmembrane helix</keyword>
<keyword evidence="16" id="KW-1185">Reference proteome</keyword>
<dbReference type="InterPro" id="IPR035892">
    <property type="entry name" value="C2_domain_sf"/>
</dbReference>
<name>A0ABP1FPR6_9CHLO</name>
<gene>
    <name evidence="15" type="primary">g4219</name>
    <name evidence="15" type="ORF">VP750_LOCUS3602</name>
</gene>
<keyword evidence="9" id="KW-0445">Lipid transport</keyword>
<dbReference type="PROSITE" id="PS51847">
    <property type="entry name" value="SMP"/>
    <property type="match status" value="1"/>
</dbReference>
<organism evidence="15 16">
    <name type="scientific">Coccomyxa viridis</name>
    <dbReference type="NCBI Taxonomy" id="1274662"/>
    <lineage>
        <taxon>Eukaryota</taxon>
        <taxon>Viridiplantae</taxon>
        <taxon>Chlorophyta</taxon>
        <taxon>core chlorophytes</taxon>
        <taxon>Trebouxiophyceae</taxon>
        <taxon>Trebouxiophyceae incertae sedis</taxon>
        <taxon>Coccomyxaceae</taxon>
        <taxon>Coccomyxa</taxon>
    </lineage>
</organism>
<feature type="compositionally biased region" description="Basic and acidic residues" evidence="12">
    <location>
        <begin position="507"/>
        <end position="525"/>
    </location>
</feature>
<keyword evidence="5" id="KW-0479">Metal-binding</keyword>
<evidence type="ECO:0000259" key="14">
    <source>
        <dbReference type="PROSITE" id="PS51847"/>
    </source>
</evidence>
<dbReference type="Proteomes" id="UP001497392">
    <property type="component" value="Unassembled WGS sequence"/>
</dbReference>
<dbReference type="InterPro" id="IPR039010">
    <property type="entry name" value="Synaptotagmin_SMP"/>
</dbReference>
<evidence type="ECO:0000256" key="4">
    <source>
        <dbReference type="ARBA" id="ARBA00022692"/>
    </source>
</evidence>
<evidence type="ECO:0000256" key="12">
    <source>
        <dbReference type="SAM" id="MobiDB-lite"/>
    </source>
</evidence>
<evidence type="ECO:0000256" key="3">
    <source>
        <dbReference type="ARBA" id="ARBA00022448"/>
    </source>
</evidence>
<dbReference type="Pfam" id="PF17047">
    <property type="entry name" value="SMP_LBD"/>
    <property type="match status" value="1"/>
</dbReference>
<keyword evidence="11" id="KW-0472">Membrane</keyword>
<reference evidence="15 16" key="1">
    <citation type="submission" date="2024-06" db="EMBL/GenBank/DDBJ databases">
        <authorList>
            <person name="Kraege A."/>
            <person name="Thomma B."/>
        </authorList>
    </citation>
    <scope>NUCLEOTIDE SEQUENCE [LARGE SCALE GENOMIC DNA]</scope>
</reference>
<evidence type="ECO:0000256" key="6">
    <source>
        <dbReference type="ARBA" id="ARBA00022737"/>
    </source>
</evidence>
<dbReference type="InterPro" id="IPR045050">
    <property type="entry name" value="Synaptotagmin_plant"/>
</dbReference>
<dbReference type="CDD" id="cd00030">
    <property type="entry name" value="C2"/>
    <property type="match status" value="1"/>
</dbReference>
<comment type="caution">
    <text evidence="15">The sequence shown here is derived from an EMBL/GenBank/DDBJ whole genome shotgun (WGS) entry which is preliminary data.</text>
</comment>
<feature type="region of interest" description="Disordered" evidence="12">
    <location>
        <begin position="408"/>
        <end position="433"/>
    </location>
</feature>
<keyword evidence="10" id="KW-0446">Lipid-binding</keyword>
<evidence type="ECO:0000256" key="10">
    <source>
        <dbReference type="ARBA" id="ARBA00023121"/>
    </source>
</evidence>
<evidence type="ECO:0000256" key="11">
    <source>
        <dbReference type="ARBA" id="ARBA00023136"/>
    </source>
</evidence>
<dbReference type="InterPro" id="IPR000008">
    <property type="entry name" value="C2_dom"/>
</dbReference>
<dbReference type="Gene3D" id="2.60.40.150">
    <property type="entry name" value="C2 domain"/>
    <property type="match status" value="1"/>
</dbReference>
<evidence type="ECO:0000313" key="16">
    <source>
        <dbReference type="Proteomes" id="UP001497392"/>
    </source>
</evidence>